<feature type="transmembrane region" description="Helical" evidence="1">
    <location>
        <begin position="6"/>
        <end position="25"/>
    </location>
</feature>
<keyword evidence="1" id="KW-0812">Transmembrane</keyword>
<dbReference type="SUPFAM" id="SSF52540">
    <property type="entry name" value="P-loop containing nucleoside triphosphate hydrolases"/>
    <property type="match status" value="1"/>
</dbReference>
<sequence length="700" mass="79350">MNLILRIFSLFLYIVIAITIHFYLLNSYKITGGGESLWLISFIGLHTYRLLSAPFFSKSVDAISLGISGFLASTTIDLTSSRLQSDISEYLTNTSAFFSCIIAIVGIINGYTTKNQINPELQKFSNKIISLFSKPEFFFTPIAFISIFGYFDSSGSTPILLVTFWFFFAILHPLENVIFLIFSFIYIRKEKSIEKLTIGKITRIDSPNLIRVNLHTQTRWNSLESLSTTLIDGRKGYIIPLFYQTLNDKLVGTGLFFSNNKIVTKHEIPGFVYYTNGLLKPDEIIQEYLGSNMSGKVIGIIIEDSSIQEIKIEISTNEILEEGMVVFCKINDKIIYYQIYEAKTKEEYFKENPYGSRVAKASQIGIESDNGSYTWFPWLPEMNSPVFLFRFSTEYKKTTSFSLGNMPGTNKRVNFDLNSLVKYHTAILGITGMGKTELTFDIIKEGLKGNTKIICFDLTGDYIQRLKEFKPRKIGLKKNASKETSELLEAIETGEFSASKEKANFNAFIKGISGNITKEVNHFLSKRDKLSIFELEDISNSRATLRITELYLSAIFQWAKKNRSKKQQILIVLEEAHTIAPEFNLYRNDRSDTDAVVGRISQIALQGRKYNVGLLIVSQRTALVSKTILSQCNTFITFKIIDKTSLDFLTQVYGQNYINSIPNLRQSHALAFGKGVSSEKPIHISIPFDQAKKTASENMV</sequence>
<dbReference type="InterPro" id="IPR027417">
    <property type="entry name" value="P-loop_NTPase"/>
</dbReference>
<accession>A0AAW5VF25</accession>
<evidence type="ECO:0000256" key="1">
    <source>
        <dbReference type="SAM" id="Phobius"/>
    </source>
</evidence>
<dbReference type="InterPro" id="IPR008571">
    <property type="entry name" value="HerA-like"/>
</dbReference>
<dbReference type="InterPro" id="IPR002789">
    <property type="entry name" value="HerA_central"/>
</dbReference>
<protein>
    <submittedName>
        <fullName evidence="4">ATP-binding protein</fullName>
    </submittedName>
</protein>
<evidence type="ECO:0000313" key="6">
    <source>
        <dbReference type="Proteomes" id="UP001208912"/>
    </source>
</evidence>
<dbReference type="AlphaFoldDB" id="A0AAW5VF25"/>
<dbReference type="Proteomes" id="UP001208912">
    <property type="component" value="Unassembled WGS sequence"/>
</dbReference>
<evidence type="ECO:0000313" key="3">
    <source>
        <dbReference type="EMBL" id="MCW7525674.1"/>
    </source>
</evidence>
<dbReference type="RefSeq" id="WP_265350998.1">
    <property type="nucleotide sequence ID" value="NZ_JAMQPL010000002.1"/>
</dbReference>
<reference evidence="4 6" key="1">
    <citation type="submission" date="2022-06" db="EMBL/GenBank/DDBJ databases">
        <title>Leptospira isolates from biofilms formed at urban environments.</title>
        <authorList>
            <person name="Ribeiro P.S."/>
            <person name="Sousa T."/>
            <person name="Carvalho N."/>
            <person name="Aburjaile F."/>
            <person name="Neves F."/>
            <person name="Oliveira D."/>
            <person name="Blanco L."/>
            <person name="Lima J."/>
            <person name="Costa F."/>
            <person name="Brenig B."/>
            <person name="Soares S."/>
            <person name="Ramos R."/>
            <person name="Goes-Neto A."/>
            <person name="Matiuzzi M."/>
            <person name="Azevedo V."/>
            <person name="Ristow P."/>
        </authorList>
    </citation>
    <scope>NUCLEOTIDE SEQUENCE</scope>
    <source>
        <strain evidence="3 6">VSF19</strain>
        <strain evidence="4">VSF20</strain>
    </source>
</reference>
<dbReference type="GO" id="GO:0005524">
    <property type="term" value="F:ATP binding"/>
    <property type="evidence" value="ECO:0007669"/>
    <property type="project" value="UniProtKB-KW"/>
</dbReference>
<evidence type="ECO:0000313" key="4">
    <source>
        <dbReference type="EMBL" id="MCW7530211.1"/>
    </source>
</evidence>
<feature type="domain" description="Helicase HerA central" evidence="2">
    <location>
        <begin position="403"/>
        <end position="605"/>
    </location>
</feature>
<feature type="transmembrane region" description="Helical" evidence="1">
    <location>
        <begin position="163"/>
        <end position="187"/>
    </location>
</feature>
<keyword evidence="1" id="KW-1133">Transmembrane helix</keyword>
<gene>
    <name evidence="3" type="ORF">ND861_04890</name>
    <name evidence="4" type="ORF">ND862_08330</name>
</gene>
<evidence type="ECO:0000259" key="2">
    <source>
        <dbReference type="Pfam" id="PF01935"/>
    </source>
</evidence>
<comment type="caution">
    <text evidence="4">The sequence shown here is derived from an EMBL/GenBank/DDBJ whole genome shotgun (WGS) entry which is preliminary data.</text>
</comment>
<dbReference type="PANTHER" id="PTHR42957:SF1">
    <property type="entry name" value="HELICASE MJ1565-RELATED"/>
    <property type="match status" value="1"/>
</dbReference>
<dbReference type="PANTHER" id="PTHR42957">
    <property type="entry name" value="HELICASE MJ1565-RELATED"/>
    <property type="match status" value="1"/>
</dbReference>
<evidence type="ECO:0000313" key="5">
    <source>
        <dbReference type="Proteomes" id="UP001208540"/>
    </source>
</evidence>
<proteinExistence type="predicted"/>
<name>A0AAW5VF25_9LEPT</name>
<keyword evidence="4" id="KW-0547">Nucleotide-binding</keyword>
<dbReference type="Pfam" id="PF01935">
    <property type="entry name" value="DUF87"/>
    <property type="match status" value="1"/>
</dbReference>
<keyword evidence="4" id="KW-0067">ATP-binding</keyword>
<dbReference type="EMBL" id="JAMQPL010000002">
    <property type="protein sequence ID" value="MCW7530211.1"/>
    <property type="molecule type" value="Genomic_DNA"/>
</dbReference>
<dbReference type="EMBL" id="JAMQPM010000002">
    <property type="protein sequence ID" value="MCW7525674.1"/>
    <property type="molecule type" value="Genomic_DNA"/>
</dbReference>
<keyword evidence="6" id="KW-1185">Reference proteome</keyword>
<dbReference type="Gene3D" id="3.40.50.300">
    <property type="entry name" value="P-loop containing nucleotide triphosphate hydrolases"/>
    <property type="match status" value="1"/>
</dbReference>
<feature type="transmembrane region" description="Helical" evidence="1">
    <location>
        <begin position="131"/>
        <end position="151"/>
    </location>
</feature>
<keyword evidence="1" id="KW-0472">Membrane</keyword>
<dbReference type="Proteomes" id="UP001208540">
    <property type="component" value="Unassembled WGS sequence"/>
</dbReference>
<organism evidence="4 5">
    <name type="scientific">Leptospira soteropolitanensis</name>
    <dbReference type="NCBI Taxonomy" id="2950025"/>
    <lineage>
        <taxon>Bacteria</taxon>
        <taxon>Pseudomonadati</taxon>
        <taxon>Spirochaetota</taxon>
        <taxon>Spirochaetia</taxon>
        <taxon>Leptospirales</taxon>
        <taxon>Leptospiraceae</taxon>
        <taxon>Leptospira</taxon>
    </lineage>
</organism>
<feature type="transmembrane region" description="Helical" evidence="1">
    <location>
        <begin position="90"/>
        <end position="111"/>
    </location>
</feature>